<feature type="region of interest" description="Disordered" evidence="1">
    <location>
        <begin position="101"/>
        <end position="141"/>
    </location>
</feature>
<feature type="chain" id="PRO_5034276290" evidence="2">
    <location>
        <begin position="24"/>
        <end position="432"/>
    </location>
</feature>
<name>A0A8E2J7M3_9APHY</name>
<sequence>MRSPVIAFGIVAAAAVSPTLVNGAPTSPNLSSDVSHPVESDMRISARQLPGLAGLGLGNNGRLVARQLPPFTQLSGTSSPAGALPVVGPVAGGLLAAAPVPAASHKSNQNDAASRMEAEAEAHGKPKNNKAGMSKRAQDWGTAGGNSYSGAAGSASGGSVVQSAGGANAAAAAAAVAAGATTDITNSAGANVGGGGGDSFSGFADGGAGGGHGPGGNAYSGATGPTRGGSVVNDDSAGDATTGIAGITNGAGANTAGVGGTSMSGNAHGGNAGSNDDFFFLDTIQKRSFNKRAQDWGTAGGNAYTGATFSASGGSVVNSANEEGFILNTAPANAAGVAGTSMSGTAVGGSGDGFGPGGNSYSGSSGPSRGGSVVNSAGVVVNAAGAAGTAGPNVAGAGGTAQTGDSIGGNADSNDDDLFDDSFNGDGDLLDG</sequence>
<dbReference type="AlphaFoldDB" id="A0A8E2J7M3"/>
<organism evidence="3 4">
    <name type="scientific">Obba rivulosa</name>
    <dbReference type="NCBI Taxonomy" id="1052685"/>
    <lineage>
        <taxon>Eukaryota</taxon>
        <taxon>Fungi</taxon>
        <taxon>Dikarya</taxon>
        <taxon>Basidiomycota</taxon>
        <taxon>Agaricomycotina</taxon>
        <taxon>Agaricomycetes</taxon>
        <taxon>Polyporales</taxon>
        <taxon>Gelatoporiaceae</taxon>
        <taxon>Obba</taxon>
    </lineage>
</organism>
<protein>
    <submittedName>
        <fullName evidence="3">Uncharacterized protein</fullName>
    </submittedName>
</protein>
<dbReference type="Proteomes" id="UP000250043">
    <property type="component" value="Unassembled WGS sequence"/>
</dbReference>
<evidence type="ECO:0000313" key="3">
    <source>
        <dbReference type="EMBL" id="OCH96665.1"/>
    </source>
</evidence>
<accession>A0A8E2J7M3</accession>
<proteinExistence type="predicted"/>
<dbReference type="EMBL" id="KV722330">
    <property type="protein sequence ID" value="OCH96665.1"/>
    <property type="molecule type" value="Genomic_DNA"/>
</dbReference>
<feature type="region of interest" description="Disordered" evidence="1">
    <location>
        <begin position="214"/>
        <end position="237"/>
    </location>
</feature>
<evidence type="ECO:0000256" key="2">
    <source>
        <dbReference type="SAM" id="SignalP"/>
    </source>
</evidence>
<feature type="region of interest" description="Disordered" evidence="1">
    <location>
        <begin position="390"/>
        <end position="432"/>
    </location>
</feature>
<feature type="signal peptide" evidence="2">
    <location>
        <begin position="1"/>
        <end position="23"/>
    </location>
</feature>
<evidence type="ECO:0000313" key="4">
    <source>
        <dbReference type="Proteomes" id="UP000250043"/>
    </source>
</evidence>
<feature type="compositionally biased region" description="Basic and acidic residues" evidence="1">
    <location>
        <begin position="114"/>
        <end position="124"/>
    </location>
</feature>
<feature type="compositionally biased region" description="Low complexity" evidence="1">
    <location>
        <begin position="421"/>
        <end position="432"/>
    </location>
</feature>
<evidence type="ECO:0000256" key="1">
    <source>
        <dbReference type="SAM" id="MobiDB-lite"/>
    </source>
</evidence>
<keyword evidence="4" id="KW-1185">Reference proteome</keyword>
<keyword evidence="2" id="KW-0732">Signal</keyword>
<reference evidence="3 4" key="1">
    <citation type="submission" date="2016-07" db="EMBL/GenBank/DDBJ databases">
        <title>Draft genome of the white-rot fungus Obba rivulosa 3A-2.</title>
        <authorList>
            <consortium name="DOE Joint Genome Institute"/>
            <person name="Miettinen O."/>
            <person name="Riley R."/>
            <person name="Acob R."/>
            <person name="Barry K."/>
            <person name="Cullen D."/>
            <person name="De Vries R."/>
            <person name="Hainaut M."/>
            <person name="Hatakka A."/>
            <person name="Henrissat B."/>
            <person name="Hilden K."/>
            <person name="Kuo R."/>
            <person name="Labutti K."/>
            <person name="Lipzen A."/>
            <person name="Makela M.R."/>
            <person name="Sandor L."/>
            <person name="Spatafora J.W."/>
            <person name="Grigoriev I.V."/>
            <person name="Hibbett D.S."/>
        </authorList>
    </citation>
    <scope>NUCLEOTIDE SEQUENCE [LARGE SCALE GENOMIC DNA]</scope>
    <source>
        <strain evidence="3 4">3A-2</strain>
    </source>
</reference>
<gene>
    <name evidence="3" type="ORF">OBBRIDRAFT_883120</name>
</gene>